<dbReference type="GO" id="GO:0009245">
    <property type="term" value="P:lipid A biosynthetic process"/>
    <property type="evidence" value="ECO:0007669"/>
    <property type="project" value="TreeGrafter"/>
</dbReference>
<keyword evidence="1" id="KW-0479">Metal-binding</keyword>
<dbReference type="CDD" id="cd07385">
    <property type="entry name" value="MPP_YkuE_C"/>
    <property type="match status" value="1"/>
</dbReference>
<feature type="domain" description="Calcineurin-like phosphoesterase" evidence="3">
    <location>
        <begin position="53"/>
        <end position="217"/>
    </location>
</feature>
<name>A0A1M6EWE4_9BACT</name>
<reference evidence="4 5" key="1">
    <citation type="submission" date="2016-11" db="EMBL/GenBank/DDBJ databases">
        <authorList>
            <person name="Jaros S."/>
            <person name="Januszkiewicz K."/>
            <person name="Wedrychowicz H."/>
        </authorList>
    </citation>
    <scope>NUCLEOTIDE SEQUENCE [LARGE SCALE GENOMIC DNA]</scope>
    <source>
        <strain evidence="4 5">DSM 18772</strain>
    </source>
</reference>
<dbReference type="InterPro" id="IPR051158">
    <property type="entry name" value="Metallophosphoesterase_sf"/>
</dbReference>
<proteinExistence type="predicted"/>
<dbReference type="EMBL" id="FQYR01000002">
    <property type="protein sequence ID" value="SHI89699.1"/>
    <property type="molecule type" value="Genomic_DNA"/>
</dbReference>
<dbReference type="Proteomes" id="UP000184510">
    <property type="component" value="Unassembled WGS sequence"/>
</dbReference>
<keyword evidence="5" id="KW-1185">Reference proteome</keyword>
<dbReference type="Gene3D" id="3.60.21.10">
    <property type="match status" value="1"/>
</dbReference>
<dbReference type="SUPFAM" id="SSF56300">
    <property type="entry name" value="Metallo-dependent phosphatases"/>
    <property type="match status" value="1"/>
</dbReference>
<evidence type="ECO:0000313" key="4">
    <source>
        <dbReference type="EMBL" id="SHI89699.1"/>
    </source>
</evidence>
<dbReference type="GO" id="GO:0008758">
    <property type="term" value="F:UDP-2,3-diacylglucosamine hydrolase activity"/>
    <property type="evidence" value="ECO:0007669"/>
    <property type="project" value="TreeGrafter"/>
</dbReference>
<dbReference type="InterPro" id="IPR004843">
    <property type="entry name" value="Calcineurin-like_PHP"/>
</dbReference>
<keyword evidence="2" id="KW-0378">Hydrolase</keyword>
<dbReference type="Pfam" id="PF00149">
    <property type="entry name" value="Metallophos"/>
    <property type="match status" value="1"/>
</dbReference>
<dbReference type="PANTHER" id="PTHR31302:SF31">
    <property type="entry name" value="PHOSPHODIESTERASE YAEI"/>
    <property type="match status" value="1"/>
</dbReference>
<evidence type="ECO:0000313" key="5">
    <source>
        <dbReference type="Proteomes" id="UP000184510"/>
    </source>
</evidence>
<dbReference type="OrthoDB" id="9780884at2"/>
<dbReference type="PANTHER" id="PTHR31302">
    <property type="entry name" value="TRANSMEMBRANE PROTEIN WITH METALLOPHOSPHOESTERASE DOMAIN-RELATED"/>
    <property type="match status" value="1"/>
</dbReference>
<dbReference type="RefSeq" id="WP_143158486.1">
    <property type="nucleotide sequence ID" value="NZ_FQYR01000002.1"/>
</dbReference>
<dbReference type="FunCoup" id="A0A1M6EWE4">
    <property type="interactions" value="112"/>
</dbReference>
<dbReference type="InParanoid" id="A0A1M6EWE4"/>
<sequence>MKLPPISRRKAIFLLGAGAIGSSLDAFFIEPNYLSITEKELKLPLLPSSLDGLRIAHLTDFHYDPDSDYELQEEVIKATNAQKPDIIALTGDFIDSKTKNIAPLLEHLSKLEAKHGVFAIMGNHDGWTTSGNHMKQLFEQTGITFLINENTVLNIGGDLLAIAGSDHIWHGHPDLTRTMKGLTSKIPTLALVHEPDFFDNVVAKREVMLQLSGHTHGGQCRVPLIGYAPRTVSFGRKYIYDTFEHGQSRLFVSRGVGTTGVRVRFACPPELAMLTLKSA</sequence>
<gene>
    <name evidence="4" type="ORF">SAMN02745181_1142</name>
</gene>
<dbReference type="STRING" id="1123071.SAMN02745181_1142"/>
<dbReference type="GO" id="GO:0016020">
    <property type="term" value="C:membrane"/>
    <property type="evidence" value="ECO:0007669"/>
    <property type="project" value="GOC"/>
</dbReference>
<dbReference type="GO" id="GO:0046872">
    <property type="term" value="F:metal ion binding"/>
    <property type="evidence" value="ECO:0007669"/>
    <property type="project" value="UniProtKB-KW"/>
</dbReference>
<protein>
    <recommendedName>
        <fullName evidence="3">Calcineurin-like phosphoesterase domain-containing protein</fullName>
    </recommendedName>
</protein>
<organism evidence="4 5">
    <name type="scientific">Rubritalea squalenifaciens DSM 18772</name>
    <dbReference type="NCBI Taxonomy" id="1123071"/>
    <lineage>
        <taxon>Bacteria</taxon>
        <taxon>Pseudomonadati</taxon>
        <taxon>Verrucomicrobiota</taxon>
        <taxon>Verrucomicrobiia</taxon>
        <taxon>Verrucomicrobiales</taxon>
        <taxon>Rubritaleaceae</taxon>
        <taxon>Rubritalea</taxon>
    </lineage>
</organism>
<dbReference type="AlphaFoldDB" id="A0A1M6EWE4"/>
<evidence type="ECO:0000256" key="2">
    <source>
        <dbReference type="ARBA" id="ARBA00022801"/>
    </source>
</evidence>
<evidence type="ECO:0000256" key="1">
    <source>
        <dbReference type="ARBA" id="ARBA00022723"/>
    </source>
</evidence>
<accession>A0A1M6EWE4</accession>
<dbReference type="InterPro" id="IPR029052">
    <property type="entry name" value="Metallo-depent_PP-like"/>
</dbReference>
<evidence type="ECO:0000259" key="3">
    <source>
        <dbReference type="Pfam" id="PF00149"/>
    </source>
</evidence>